<dbReference type="AlphaFoldDB" id="A0A7S0R0D2"/>
<protein>
    <submittedName>
        <fullName evidence="1">Uncharacterized protein</fullName>
    </submittedName>
</protein>
<reference evidence="1" key="1">
    <citation type="submission" date="2021-01" db="EMBL/GenBank/DDBJ databases">
        <authorList>
            <person name="Corre E."/>
            <person name="Pelletier E."/>
            <person name="Niang G."/>
            <person name="Scheremetjew M."/>
            <person name="Finn R."/>
            <person name="Kale V."/>
            <person name="Holt S."/>
            <person name="Cochrane G."/>
            <person name="Meng A."/>
            <person name="Brown T."/>
            <person name="Cohen L."/>
        </authorList>
    </citation>
    <scope>NUCLEOTIDE SEQUENCE</scope>
    <source>
        <strain evidence="1">CCMP722</strain>
    </source>
</reference>
<proteinExistence type="predicted"/>
<sequence length="131" mass="13172">MDPEVAEEAGGVVDDEPATGVLTGVAGSLGFRRARPCPQPSRFRFGAGDGVVALGDSAMNALDRLDGASLSACCFSVALEARSSPSSFAFSELFVLIGGGFGEIFDSEGGTSVVFKAVAEEGSADDGADSV</sequence>
<dbReference type="EMBL" id="HBFA01012991">
    <property type="protein sequence ID" value="CAD8661265.1"/>
    <property type="molecule type" value="Transcribed_RNA"/>
</dbReference>
<accession>A0A7S0R0D2</accession>
<evidence type="ECO:0000313" key="1">
    <source>
        <dbReference type="EMBL" id="CAD8661265.1"/>
    </source>
</evidence>
<organism evidence="1">
    <name type="scientific">Pyramimonas obovata</name>
    <dbReference type="NCBI Taxonomy" id="1411642"/>
    <lineage>
        <taxon>Eukaryota</taxon>
        <taxon>Viridiplantae</taxon>
        <taxon>Chlorophyta</taxon>
        <taxon>Pyramimonadophyceae</taxon>
        <taxon>Pyramimonadales</taxon>
        <taxon>Pyramimonadaceae</taxon>
        <taxon>Pyramimonas</taxon>
        <taxon>Pyramimonas incertae sedis</taxon>
    </lineage>
</organism>
<name>A0A7S0R0D2_9CHLO</name>
<gene>
    <name evidence="1" type="ORF">POBO1169_LOCUS6769</name>
</gene>